<evidence type="ECO:0000313" key="2">
    <source>
        <dbReference type="Proteomes" id="UP000179540"/>
    </source>
</evidence>
<reference evidence="1 2" key="1">
    <citation type="submission" date="2016-10" db="EMBL/GenBank/DDBJ databases">
        <title>Draft genome sequence of strain LCT isolated from the Shenzhou X spacecraft of China.</title>
        <authorList>
            <person name="Huang B."/>
        </authorList>
    </citation>
    <scope>NUCLEOTIDE SEQUENCE [LARGE SCALE GENOMIC DNA]</scope>
    <source>
        <strain evidence="1 2">LCT-H5</strain>
    </source>
</reference>
<dbReference type="InterPro" id="IPR008523">
    <property type="entry name" value="DUF805"/>
</dbReference>
<evidence type="ECO:0000313" key="1">
    <source>
        <dbReference type="EMBL" id="OIJ35455.1"/>
    </source>
</evidence>
<dbReference type="Proteomes" id="UP000179540">
    <property type="component" value="Unassembled WGS sequence"/>
</dbReference>
<name>A0A1S2MYQ8_9MICC</name>
<dbReference type="AlphaFoldDB" id="A0A1S2MYQ8"/>
<protein>
    <recommendedName>
        <fullName evidence="3">DUF805 domain-containing protein</fullName>
    </recommendedName>
</protein>
<evidence type="ECO:0008006" key="3">
    <source>
        <dbReference type="Google" id="ProtNLM"/>
    </source>
</evidence>
<dbReference type="GO" id="GO:0016020">
    <property type="term" value="C:membrane"/>
    <property type="evidence" value="ECO:0007669"/>
    <property type="project" value="InterPro"/>
</dbReference>
<dbReference type="EMBL" id="MODZ01000009">
    <property type="protein sequence ID" value="OIJ35455.1"/>
    <property type="molecule type" value="Genomic_DNA"/>
</dbReference>
<comment type="caution">
    <text evidence="1">The sequence shown here is derived from an EMBL/GenBank/DDBJ whole genome shotgun (WGS) entry which is preliminary data.</text>
</comment>
<gene>
    <name evidence="1" type="ORF">BK826_08185</name>
</gene>
<organism evidence="1 2">
    <name type="scientific">Rothia kristinae</name>
    <dbReference type="NCBI Taxonomy" id="37923"/>
    <lineage>
        <taxon>Bacteria</taxon>
        <taxon>Bacillati</taxon>
        <taxon>Actinomycetota</taxon>
        <taxon>Actinomycetes</taxon>
        <taxon>Micrococcales</taxon>
        <taxon>Micrococcaceae</taxon>
        <taxon>Rothia</taxon>
    </lineage>
</organism>
<accession>A0A1S2MYQ8</accession>
<dbReference type="Pfam" id="PF05656">
    <property type="entry name" value="DUF805"/>
    <property type="match status" value="1"/>
</dbReference>
<sequence length="157" mass="17640">MTAAGRFWRLSFRWSGTASRSEYWWATVHVGLLCGAASLPSALARRAERIRAQQRDAAGEDLVFNAAVGEAVTREQDELLRSDPAAVRRWKEARPRAVQLRDDLPNLLQILVGIPSLNLHVRRLRDAGYSARTMLWSIVPVAGPLLVMIRCSRRPAR</sequence>
<dbReference type="RefSeq" id="WP_165607429.1">
    <property type="nucleotide sequence ID" value="NZ_MODZ01000009.1"/>
</dbReference>
<proteinExistence type="predicted"/>